<accession>A0A0K8J7Q8</accession>
<dbReference type="GO" id="GO:0005886">
    <property type="term" value="C:plasma membrane"/>
    <property type="evidence" value="ECO:0007669"/>
    <property type="project" value="UniProtKB-SubCell"/>
</dbReference>
<dbReference type="AlphaFoldDB" id="A0A0K8J7Q8"/>
<proteinExistence type="predicted"/>
<dbReference type="KEGG" id="hsd:SD1D_1941"/>
<feature type="transmembrane region" description="Helical" evidence="1">
    <location>
        <begin position="160"/>
        <end position="184"/>
    </location>
</feature>
<dbReference type="PANTHER" id="PTHR37305">
    <property type="entry name" value="INTEGRAL MEMBRANE PROTEIN-RELATED"/>
    <property type="match status" value="1"/>
</dbReference>
<dbReference type="RefSeq" id="WP_058258721.1">
    <property type="nucleotide sequence ID" value="NZ_DUPS01000019.1"/>
</dbReference>
<keyword evidence="1" id="KW-0812">Transmembrane</keyword>
<dbReference type="GO" id="GO:0140359">
    <property type="term" value="F:ABC-type transporter activity"/>
    <property type="evidence" value="ECO:0007669"/>
    <property type="project" value="InterPro"/>
</dbReference>
<keyword evidence="1" id="KW-0472">Membrane</keyword>
<evidence type="ECO:0000256" key="1">
    <source>
        <dbReference type="SAM" id="Phobius"/>
    </source>
</evidence>
<dbReference type="Proteomes" id="UP000196053">
    <property type="component" value="Chromosome I"/>
</dbReference>
<feature type="transmembrane region" description="Helical" evidence="1">
    <location>
        <begin position="74"/>
        <end position="93"/>
    </location>
</feature>
<dbReference type="OrthoDB" id="66636at2"/>
<reference evidence="3" key="1">
    <citation type="submission" date="2015-09" db="EMBL/GenBank/DDBJ databases">
        <authorList>
            <person name="Wibberg D."/>
        </authorList>
    </citation>
    <scope>NUCLEOTIDE SEQUENCE [LARGE SCALE GENOMIC DNA]</scope>
    <source>
        <strain evidence="3">SD1D</strain>
    </source>
</reference>
<sequence length="266" mass="29360">MISKPLLKATIKQNFMIFLIILAVLMLYLPIIIAMYDPATQDSLEEVLNLLPQGLISAMGFNNLGTSLLDFISSYFYGLLILLLPMIYTIIICNRSIASHVDKGSMAYLLSTANKRTTIARTQALFIIVSTSIMIGIVTLVGIILSNIMFPGKLDVPGFLLLNLGALLLYYSITGIGFFASCLFNDTKNSLMIGAGIPVAFLVIQMISDIGEKTSFLKYFTLFTLYDPSKIISGDSCILQFITLIIIAVLMYTIGIYVFDKRDLPL</sequence>
<dbReference type="PANTHER" id="PTHR37305:SF2">
    <property type="entry name" value="BACITRACIN TRANSPORT PERMEASE PROTEIN BCRB"/>
    <property type="match status" value="1"/>
</dbReference>
<name>A0A0K8J7Q8_9FIRM</name>
<feature type="transmembrane region" description="Helical" evidence="1">
    <location>
        <begin position="124"/>
        <end position="148"/>
    </location>
</feature>
<gene>
    <name evidence="2" type="ORF">SD1D_1941</name>
</gene>
<keyword evidence="1" id="KW-1133">Transmembrane helix</keyword>
<feature type="transmembrane region" description="Helical" evidence="1">
    <location>
        <begin position="238"/>
        <end position="259"/>
    </location>
</feature>
<protein>
    <submittedName>
        <fullName evidence="2">Putative membrane protein</fullName>
    </submittedName>
</protein>
<evidence type="ECO:0000313" key="3">
    <source>
        <dbReference type="Proteomes" id="UP000196053"/>
    </source>
</evidence>
<evidence type="ECO:0000313" key="2">
    <source>
        <dbReference type="EMBL" id="CUH93479.1"/>
    </source>
</evidence>
<dbReference type="Pfam" id="PF12679">
    <property type="entry name" value="ABC2_membrane_2"/>
    <property type="match status" value="1"/>
</dbReference>
<feature type="transmembrane region" description="Helical" evidence="1">
    <location>
        <begin position="15"/>
        <end position="36"/>
    </location>
</feature>
<keyword evidence="3" id="KW-1185">Reference proteome</keyword>
<organism evidence="2 3">
    <name type="scientific">Herbinix luporum</name>
    <dbReference type="NCBI Taxonomy" id="1679721"/>
    <lineage>
        <taxon>Bacteria</taxon>
        <taxon>Bacillati</taxon>
        <taxon>Bacillota</taxon>
        <taxon>Clostridia</taxon>
        <taxon>Lachnospirales</taxon>
        <taxon>Lachnospiraceae</taxon>
        <taxon>Herbinix</taxon>
    </lineage>
</organism>
<feature type="transmembrane region" description="Helical" evidence="1">
    <location>
        <begin position="191"/>
        <end position="208"/>
    </location>
</feature>
<dbReference type="EMBL" id="LN879430">
    <property type="protein sequence ID" value="CUH93479.1"/>
    <property type="molecule type" value="Genomic_DNA"/>
</dbReference>